<keyword evidence="4" id="KW-1185">Reference proteome</keyword>
<dbReference type="EMBL" id="BRYA01000780">
    <property type="protein sequence ID" value="GMI32329.1"/>
    <property type="molecule type" value="Genomic_DNA"/>
</dbReference>
<feature type="region of interest" description="Disordered" evidence="2">
    <location>
        <begin position="238"/>
        <end position="307"/>
    </location>
</feature>
<evidence type="ECO:0000313" key="4">
    <source>
        <dbReference type="Proteomes" id="UP001165065"/>
    </source>
</evidence>
<dbReference type="Pfam" id="PF13879">
    <property type="entry name" value="Hmw_CFAP97"/>
    <property type="match status" value="1"/>
</dbReference>
<sequence>MSNIIYEDADYGGYDGYEYPGQTYPDDDDGYDVDEQYNQPDSLDDCPDGEDVGELADALELNRKLKEIMSSGLDPATMQNELSRLVSNMAVNPGIEGGQEEHQGGRGSMNPPPLSQVNSNTMGAKMQSMERGAQKKRGNMKAGPKVPKSKNAGKTFSDRESEVMAKNNALLLKKMIKIQTSKSQHGSIGGYPTGNSRGSAPSTGLARSSHQINRQKAGRKISNDNAKFLQRLQNVKSTMNSSKMKKDAERNAKIAQMRRTVGGAARGGGGGRRSMPGSNNVFGRAADMERMRRFKQKPTLEQPAWET</sequence>
<organism evidence="3 4">
    <name type="scientific">Triparma columacea</name>
    <dbReference type="NCBI Taxonomy" id="722753"/>
    <lineage>
        <taxon>Eukaryota</taxon>
        <taxon>Sar</taxon>
        <taxon>Stramenopiles</taxon>
        <taxon>Ochrophyta</taxon>
        <taxon>Bolidophyceae</taxon>
        <taxon>Parmales</taxon>
        <taxon>Triparmaceae</taxon>
        <taxon>Triparma</taxon>
    </lineage>
</organism>
<name>A0A9W7G483_9STRA</name>
<gene>
    <name evidence="3" type="ORF">TrCOL_g222</name>
</gene>
<evidence type="ECO:0000313" key="3">
    <source>
        <dbReference type="EMBL" id="GMI32329.1"/>
    </source>
</evidence>
<feature type="compositionally biased region" description="Polar residues" evidence="2">
    <location>
        <begin position="193"/>
        <end position="214"/>
    </location>
</feature>
<comment type="caution">
    <text evidence="3">The sequence shown here is derived from an EMBL/GenBank/DDBJ whole genome shotgun (WGS) entry which is preliminary data.</text>
</comment>
<evidence type="ECO:0000256" key="2">
    <source>
        <dbReference type="SAM" id="MobiDB-lite"/>
    </source>
</evidence>
<reference evidence="4" key="1">
    <citation type="journal article" date="2023" name="Commun. Biol.">
        <title>Genome analysis of Parmales, the sister group of diatoms, reveals the evolutionary specialization of diatoms from phago-mixotrophs to photoautotrophs.</title>
        <authorList>
            <person name="Ban H."/>
            <person name="Sato S."/>
            <person name="Yoshikawa S."/>
            <person name="Yamada K."/>
            <person name="Nakamura Y."/>
            <person name="Ichinomiya M."/>
            <person name="Sato N."/>
            <person name="Blanc-Mathieu R."/>
            <person name="Endo H."/>
            <person name="Kuwata A."/>
            <person name="Ogata H."/>
        </authorList>
    </citation>
    <scope>NUCLEOTIDE SEQUENCE [LARGE SCALE GENOMIC DNA]</scope>
</reference>
<evidence type="ECO:0000256" key="1">
    <source>
        <dbReference type="ARBA" id="ARBA00008315"/>
    </source>
</evidence>
<accession>A0A9W7G483</accession>
<dbReference type="AlphaFoldDB" id="A0A9W7G483"/>
<proteinExistence type="inferred from homology"/>
<protein>
    <submittedName>
        <fullName evidence="3">Uncharacterized protein</fullName>
    </submittedName>
</protein>
<feature type="region of interest" description="Disordered" evidence="2">
    <location>
        <begin position="183"/>
        <end position="220"/>
    </location>
</feature>
<dbReference type="OrthoDB" id="199061at2759"/>
<dbReference type="Proteomes" id="UP001165065">
    <property type="component" value="Unassembled WGS sequence"/>
</dbReference>
<feature type="region of interest" description="Disordered" evidence="2">
    <location>
        <begin position="1"/>
        <end position="32"/>
    </location>
</feature>
<feature type="region of interest" description="Disordered" evidence="2">
    <location>
        <begin position="94"/>
        <end position="161"/>
    </location>
</feature>
<comment type="similarity">
    <text evidence="1">Belongs to the CFAP97 family.</text>
</comment>
<dbReference type="InterPro" id="IPR029488">
    <property type="entry name" value="Hmw/CFAP97"/>
</dbReference>